<feature type="transmembrane region" description="Helical" evidence="2">
    <location>
        <begin position="6"/>
        <end position="26"/>
    </location>
</feature>
<evidence type="ECO:0000256" key="1">
    <source>
        <dbReference type="SAM" id="MobiDB-lite"/>
    </source>
</evidence>
<dbReference type="AlphaFoldDB" id="A0A510HED5"/>
<accession>A0A510HED5</accession>
<dbReference type="Proteomes" id="UP000318065">
    <property type="component" value="Chromosome"/>
</dbReference>
<proteinExistence type="predicted"/>
<dbReference type="EMBL" id="AP019791">
    <property type="protein sequence ID" value="BBL78301.1"/>
    <property type="molecule type" value="Genomic_DNA"/>
</dbReference>
<sequence>MSFAIASLIVLVIVALILIPILVRVLGEAARRNPNRPGGEGRSEPDEEAQRRHSGPSRG</sequence>
<feature type="region of interest" description="Disordered" evidence="1">
    <location>
        <begin position="31"/>
        <end position="59"/>
    </location>
</feature>
<feature type="compositionally biased region" description="Basic and acidic residues" evidence="1">
    <location>
        <begin position="39"/>
        <end position="51"/>
    </location>
</feature>
<protein>
    <submittedName>
        <fullName evidence="3">Uncharacterized protein</fullName>
    </submittedName>
</protein>
<dbReference type="RefSeq" id="WP_143526463.1">
    <property type="nucleotide sequence ID" value="NZ_AP019791.1"/>
</dbReference>
<evidence type="ECO:0000313" key="4">
    <source>
        <dbReference type="Proteomes" id="UP000318065"/>
    </source>
</evidence>
<keyword evidence="2" id="KW-0472">Membrane</keyword>
<gene>
    <name evidence="3" type="ORF">RxyAA322_01550</name>
</gene>
<keyword evidence="4" id="KW-1185">Reference proteome</keyword>
<reference evidence="3" key="1">
    <citation type="journal article" date="2019" name="Microbiol. Resour. Announc.">
        <title>Complete Genome Sequence of Rubrobacter xylanophilus Strain AA3-22, Isolated from Arima Onsen in Japan.</title>
        <authorList>
            <person name="Tomariguchi N."/>
            <person name="Miyazaki K."/>
        </authorList>
    </citation>
    <scope>NUCLEOTIDE SEQUENCE [LARGE SCALE GENOMIC DNA]</scope>
    <source>
        <strain evidence="3">AA3-22</strain>
    </source>
</reference>
<evidence type="ECO:0000256" key="2">
    <source>
        <dbReference type="SAM" id="Phobius"/>
    </source>
</evidence>
<keyword evidence="2" id="KW-0812">Transmembrane</keyword>
<keyword evidence="2" id="KW-1133">Transmembrane helix</keyword>
<name>A0A510HED5_9ACTN</name>
<evidence type="ECO:0000313" key="3">
    <source>
        <dbReference type="EMBL" id="BBL78301.1"/>
    </source>
</evidence>
<organism evidence="3 4">
    <name type="scientific">Rubrobacter xylanophilus</name>
    <dbReference type="NCBI Taxonomy" id="49319"/>
    <lineage>
        <taxon>Bacteria</taxon>
        <taxon>Bacillati</taxon>
        <taxon>Actinomycetota</taxon>
        <taxon>Rubrobacteria</taxon>
        <taxon>Rubrobacterales</taxon>
        <taxon>Rubrobacteraceae</taxon>
        <taxon>Rubrobacter</taxon>
    </lineage>
</organism>